<dbReference type="HOGENOM" id="CLU_1262368_0_0_1"/>
<accession>A7TTJ5</accession>
<dbReference type="Pfam" id="PF17241">
    <property type="entry name" value="Retrotran_gag_4"/>
    <property type="match status" value="1"/>
</dbReference>
<dbReference type="Proteomes" id="UP000000267">
    <property type="component" value="Unassembled WGS sequence"/>
</dbReference>
<evidence type="ECO:0000313" key="2">
    <source>
        <dbReference type="Proteomes" id="UP000000267"/>
    </source>
</evidence>
<reference evidence="1 2" key="1">
    <citation type="journal article" date="2007" name="Proc. Natl. Acad. Sci. U.S.A.">
        <title>Independent sorting-out of thousands of duplicated gene pairs in two yeast species descended from a whole-genome duplication.</title>
        <authorList>
            <person name="Scannell D.R."/>
            <person name="Frank A.C."/>
            <person name="Conant G.C."/>
            <person name="Byrne K.P."/>
            <person name="Woolfit M."/>
            <person name="Wolfe K.H."/>
        </authorList>
    </citation>
    <scope>NUCLEOTIDE SEQUENCE [LARGE SCALE GENOMIC DNA]</scope>
    <source>
        <strain evidence="2">ATCC 22028 / DSM 70294 / BCRC 21397 / CBS 2163 / NBRC 10782 / NRRL Y-8283 / UCD 57-17</strain>
    </source>
</reference>
<dbReference type="KEGG" id="vpo:Kpol_301p1"/>
<evidence type="ECO:0000313" key="1">
    <source>
        <dbReference type="EMBL" id="EDO14411.1"/>
    </source>
</evidence>
<sequence>MDLHEADNSTFTVSHLYQEVMSPFALSDVAIPIKLSGVDKFHSWLRLLKQHVDVNNPIWREYVETGNVHSVTQEFNLSTDVVDRIISILDSALRRLIFLSINTEIRKKAIGFLELQFRTHDSLHLLAYLKNLYCTEHINDLLPLYYEINTFSSKSIEDRIIWTKEFARSMFDLDQLDVEFPDPNIRTAVTEYYSNVEVWLALEAKPANQHLIRIIRCYP</sequence>
<organism evidence="2">
    <name type="scientific">Vanderwaltozyma polyspora (strain ATCC 22028 / DSM 70294 / BCRC 21397 / CBS 2163 / NBRC 10782 / NRRL Y-8283 / UCD 57-17)</name>
    <name type="common">Kluyveromyces polysporus</name>
    <dbReference type="NCBI Taxonomy" id="436907"/>
    <lineage>
        <taxon>Eukaryota</taxon>
        <taxon>Fungi</taxon>
        <taxon>Dikarya</taxon>
        <taxon>Ascomycota</taxon>
        <taxon>Saccharomycotina</taxon>
        <taxon>Saccharomycetes</taxon>
        <taxon>Saccharomycetales</taxon>
        <taxon>Saccharomycetaceae</taxon>
        <taxon>Vanderwaltozyma</taxon>
    </lineage>
</organism>
<dbReference type="PhylomeDB" id="A7TTJ5"/>
<proteinExistence type="predicted"/>
<gene>
    <name evidence="1" type="ORF">Kpol_301p1</name>
</gene>
<dbReference type="RefSeq" id="XP_001642269.1">
    <property type="nucleotide sequence ID" value="XM_001642219.1"/>
</dbReference>
<dbReference type="GeneID" id="5542400"/>
<dbReference type="InterPro" id="IPR035179">
    <property type="entry name" value="DUF5314"/>
</dbReference>
<dbReference type="EMBL" id="DS480579">
    <property type="protein sequence ID" value="EDO14411.1"/>
    <property type="molecule type" value="Genomic_DNA"/>
</dbReference>
<name>A7TTJ5_VANPO</name>
<keyword evidence="2" id="KW-1185">Reference proteome</keyword>
<dbReference type="AlphaFoldDB" id="A7TTJ5"/>
<dbReference type="InParanoid" id="A7TTJ5"/>
<protein>
    <submittedName>
        <fullName evidence="1">Tkp5 protein</fullName>
    </submittedName>
</protein>